<dbReference type="GO" id="GO:0008270">
    <property type="term" value="F:zinc ion binding"/>
    <property type="evidence" value="ECO:0007669"/>
    <property type="project" value="InterPro"/>
</dbReference>
<dbReference type="CDD" id="cd00067">
    <property type="entry name" value="GAL4"/>
    <property type="match status" value="1"/>
</dbReference>
<dbReference type="InterPro" id="IPR007219">
    <property type="entry name" value="XnlR_reg_dom"/>
</dbReference>
<dbReference type="SMART" id="SM00066">
    <property type="entry name" value="GAL4"/>
    <property type="match status" value="1"/>
</dbReference>
<dbReference type="SMART" id="SM00906">
    <property type="entry name" value="Fungal_trans"/>
    <property type="match status" value="1"/>
</dbReference>
<protein>
    <submittedName>
        <fullName evidence="8">Transcription factor</fullName>
    </submittedName>
</protein>
<keyword evidence="3" id="KW-0238">DNA-binding</keyword>
<feature type="domain" description="Zn(2)-C6 fungal-type" evidence="7">
    <location>
        <begin position="36"/>
        <end position="64"/>
    </location>
</feature>
<feature type="region of interest" description="Disordered" evidence="6">
    <location>
        <begin position="415"/>
        <end position="439"/>
    </location>
</feature>
<dbReference type="Proteomes" id="UP000749309">
    <property type="component" value="Unassembled WGS sequence"/>
</dbReference>
<dbReference type="Gene3D" id="4.10.240.10">
    <property type="entry name" value="Zn(2)-C6 fungal-type DNA-binding domain"/>
    <property type="match status" value="1"/>
</dbReference>
<dbReference type="AlphaFoldDB" id="A0A9P4YMC7"/>
<evidence type="ECO:0000259" key="7">
    <source>
        <dbReference type="PROSITE" id="PS50048"/>
    </source>
</evidence>
<dbReference type="PROSITE" id="PS00463">
    <property type="entry name" value="ZN2_CY6_FUNGAL_1"/>
    <property type="match status" value="1"/>
</dbReference>
<dbReference type="EMBL" id="JAAQVJ010000036">
    <property type="protein sequence ID" value="KAF3898548.1"/>
    <property type="molecule type" value="Genomic_DNA"/>
</dbReference>
<feature type="compositionally biased region" description="Low complexity" evidence="6">
    <location>
        <begin position="85"/>
        <end position="99"/>
    </location>
</feature>
<dbReference type="Pfam" id="PF04082">
    <property type="entry name" value="Fungal_trans"/>
    <property type="match status" value="1"/>
</dbReference>
<dbReference type="PROSITE" id="PS50048">
    <property type="entry name" value="ZN2_CY6_FUNGAL_2"/>
    <property type="match status" value="1"/>
</dbReference>
<dbReference type="GO" id="GO:0000981">
    <property type="term" value="F:DNA-binding transcription factor activity, RNA polymerase II-specific"/>
    <property type="evidence" value="ECO:0007669"/>
    <property type="project" value="InterPro"/>
</dbReference>
<feature type="compositionally biased region" description="Polar residues" evidence="6">
    <location>
        <begin position="900"/>
        <end position="954"/>
    </location>
</feature>
<proteinExistence type="predicted"/>
<reference evidence="8" key="1">
    <citation type="submission" date="2020-03" db="EMBL/GenBank/DDBJ databases">
        <title>Whole Genome Sequence of Trichophyton interdigitale from India.</title>
        <authorList>
            <person name="Kumar P."/>
        </authorList>
    </citation>
    <scope>NUCLEOTIDE SEQUENCE</scope>
    <source>
        <strain evidence="8">UCMS-IGIB-CI14</strain>
    </source>
</reference>
<evidence type="ECO:0000313" key="9">
    <source>
        <dbReference type="Proteomes" id="UP000749309"/>
    </source>
</evidence>
<feature type="region of interest" description="Disordered" evidence="6">
    <location>
        <begin position="207"/>
        <end position="237"/>
    </location>
</feature>
<evidence type="ECO:0000256" key="2">
    <source>
        <dbReference type="ARBA" id="ARBA00023015"/>
    </source>
</evidence>
<organism evidence="8 9">
    <name type="scientific">Trichophyton interdigitale</name>
    <dbReference type="NCBI Taxonomy" id="101480"/>
    <lineage>
        <taxon>Eukaryota</taxon>
        <taxon>Fungi</taxon>
        <taxon>Dikarya</taxon>
        <taxon>Ascomycota</taxon>
        <taxon>Pezizomycotina</taxon>
        <taxon>Eurotiomycetes</taxon>
        <taxon>Eurotiomycetidae</taxon>
        <taxon>Onygenales</taxon>
        <taxon>Arthrodermataceae</taxon>
        <taxon>Trichophyton</taxon>
    </lineage>
</organism>
<feature type="compositionally biased region" description="Polar residues" evidence="6">
    <location>
        <begin position="837"/>
        <end position="877"/>
    </location>
</feature>
<dbReference type="InterPro" id="IPR001138">
    <property type="entry name" value="Zn2Cys6_DnaBD"/>
</dbReference>
<keyword evidence="5" id="KW-0539">Nucleus</keyword>
<feature type="region of interest" description="Disordered" evidence="6">
    <location>
        <begin position="656"/>
        <end position="692"/>
    </location>
</feature>
<feature type="region of interest" description="Disordered" evidence="6">
    <location>
        <begin position="85"/>
        <end position="131"/>
    </location>
</feature>
<sequence>MSQPPSQRPGGSLPRPIRFVSSDGQPQTKRRRVIAACRTCRKRKSRCSGEQPVCKTCTDYGHTCLGYSDPASAQPAASSSSTTTAAAVAAPATRPAAQSDVKGKEAAGKPDGPKEKAKESEVLGRSVPVPSTVACEQRRTADVTNQAQDSQREIHVEDIAQAISSPESTRSALISSHRTHVPYFRYFGPTAIVPGFKQMVVRVRETRKSNPSLSNASDSTSSIQDPTAAHSAGASRLGPGSSNSIHFYDPEDPLPNSEIVTHLCEVFFAHLGCNFPFLQRDRFLRSLKEKQLAPILVDAVCALAARFSLHPLLSVEPVNEAPYPHHGQAFAHRAMCAVVDALACPTLAVVQACLLLAYEEFGSNHDSGLWMYLGISIRMAQDLGIQKLDGMKFRYGCVGLTPKTVIAGQMVDPEASASASTERTDEVNTKDSDAESVEAERAKEREKVDLFWSIFFLDRVISSGTGRPVTLRDDDIEIHFPLDSESILHNGWPSPYPPLMRIIHLYGRMTDLLNSIKEVKHVTPDVLRRLAGMESDLTGIYQKLSPKLHFNVINFQTYVKAGQGTNFILLHFWFHTLIVLLHQPTLLHSFSGKIQQLFSNSRELSISSAKTIADILAFAELIDVKSFTGNPFTSQPIYIAACAFLMESAFYSVPSSRAESPPPKPASSNQSSKPPEAEADRNTAPDRSSNPKHSLLAAAAKENYQRCYKALQSLEKSWAGTKYILTALDQKSKGIWDPLLYTEEEMESTAGVDISLAMAWKKTQASSPNAQTRSDTPRAGSSHGAAPAGLESANIDPSRAIGWSLTGATNSSQPNLSFLYQLPATSTDIPAQYPETSQLQTTFQRSPSSCLQSASIPATQSSLQPFQGHETSSQPRGTPQLPSPAQQNTLSPPYSHLQPDRQSPSSTTLNLTRSPGFTSQSTSLPRSQQSVSPGAQLRQDGNTQYNFHTPSPFGNQPMAALDNTHIPGYDNVPLNAQNLTIETQDIDMNNLQNQASFPFSFEGGFMPWLEYLPKDVLHFFGDPQG</sequence>
<dbReference type="PANTHER" id="PTHR47783:SF1">
    <property type="entry name" value="ZN(II)2CYS6 TRANSCRIPTION FACTOR (EUROFUNG)"/>
    <property type="match status" value="1"/>
</dbReference>
<feature type="compositionally biased region" description="Polar residues" evidence="6">
    <location>
        <begin position="764"/>
        <end position="774"/>
    </location>
</feature>
<dbReference type="GO" id="GO:0006351">
    <property type="term" value="P:DNA-templated transcription"/>
    <property type="evidence" value="ECO:0007669"/>
    <property type="project" value="InterPro"/>
</dbReference>
<evidence type="ECO:0000313" key="8">
    <source>
        <dbReference type="EMBL" id="KAF3898548.1"/>
    </source>
</evidence>
<feature type="compositionally biased region" description="Basic and acidic residues" evidence="6">
    <location>
        <begin position="675"/>
        <end position="684"/>
    </location>
</feature>
<evidence type="ECO:0000256" key="3">
    <source>
        <dbReference type="ARBA" id="ARBA00023125"/>
    </source>
</evidence>
<feature type="compositionally biased region" description="Basic and acidic residues" evidence="6">
    <location>
        <begin position="101"/>
        <end position="122"/>
    </location>
</feature>
<feature type="compositionally biased region" description="Polar residues" evidence="6">
    <location>
        <begin position="209"/>
        <end position="225"/>
    </location>
</feature>
<dbReference type="GO" id="GO:0003677">
    <property type="term" value="F:DNA binding"/>
    <property type="evidence" value="ECO:0007669"/>
    <property type="project" value="UniProtKB-KW"/>
</dbReference>
<keyword evidence="1" id="KW-0479">Metal-binding</keyword>
<feature type="region of interest" description="Disordered" evidence="6">
    <location>
        <begin position="837"/>
        <end position="956"/>
    </location>
</feature>
<feature type="region of interest" description="Disordered" evidence="6">
    <location>
        <begin position="764"/>
        <end position="793"/>
    </location>
</feature>
<dbReference type="PANTHER" id="PTHR47783">
    <property type="entry name" value="ZN(II)2CYS6 TRANSCRIPTION FACTOR (EUROFUNG)-RELATED"/>
    <property type="match status" value="1"/>
</dbReference>
<evidence type="ECO:0000256" key="5">
    <source>
        <dbReference type="ARBA" id="ARBA00023242"/>
    </source>
</evidence>
<keyword evidence="2" id="KW-0805">Transcription regulation</keyword>
<name>A0A9P4YMC7_9EURO</name>
<comment type="caution">
    <text evidence="8">The sequence shown here is derived from an EMBL/GenBank/DDBJ whole genome shotgun (WGS) entry which is preliminary data.</text>
</comment>
<feature type="compositionally biased region" description="Basic and acidic residues" evidence="6">
    <location>
        <begin position="422"/>
        <end position="439"/>
    </location>
</feature>
<dbReference type="SUPFAM" id="SSF57701">
    <property type="entry name" value="Zn2/Cys6 DNA-binding domain"/>
    <property type="match status" value="1"/>
</dbReference>
<evidence type="ECO:0000256" key="4">
    <source>
        <dbReference type="ARBA" id="ARBA00023163"/>
    </source>
</evidence>
<dbReference type="Pfam" id="PF00172">
    <property type="entry name" value="Zn_clus"/>
    <property type="match status" value="1"/>
</dbReference>
<dbReference type="InterPro" id="IPR036864">
    <property type="entry name" value="Zn2-C6_fun-type_DNA-bd_sf"/>
</dbReference>
<keyword evidence="4" id="KW-0804">Transcription</keyword>
<evidence type="ECO:0000256" key="6">
    <source>
        <dbReference type="SAM" id="MobiDB-lite"/>
    </source>
</evidence>
<feature type="region of interest" description="Disordered" evidence="6">
    <location>
        <begin position="1"/>
        <end position="32"/>
    </location>
</feature>
<dbReference type="CDD" id="cd12148">
    <property type="entry name" value="fungal_TF_MHR"/>
    <property type="match status" value="1"/>
</dbReference>
<accession>A0A9P4YMC7</accession>
<evidence type="ECO:0000256" key="1">
    <source>
        <dbReference type="ARBA" id="ARBA00022723"/>
    </source>
</evidence>
<feature type="compositionally biased region" description="Polar residues" evidence="6">
    <location>
        <begin position="883"/>
        <end position="892"/>
    </location>
</feature>
<gene>
    <name evidence="8" type="ORF">GY632_1741</name>
</gene>